<comment type="caution">
    <text evidence="1">The sequence shown here is derived from an EMBL/GenBank/DDBJ whole genome shotgun (WGS) entry which is preliminary data.</text>
</comment>
<name>A0ABW5TH39_9ENTE</name>
<dbReference type="EMBL" id="JBHUMO010000012">
    <property type="protein sequence ID" value="MFD2728267.1"/>
    <property type="molecule type" value="Genomic_DNA"/>
</dbReference>
<reference evidence="2" key="1">
    <citation type="journal article" date="2019" name="Int. J. Syst. Evol. Microbiol.">
        <title>The Global Catalogue of Microorganisms (GCM) 10K type strain sequencing project: providing services to taxonomists for standard genome sequencing and annotation.</title>
        <authorList>
            <consortium name="The Broad Institute Genomics Platform"/>
            <consortium name="The Broad Institute Genome Sequencing Center for Infectious Disease"/>
            <person name="Wu L."/>
            <person name="Ma J."/>
        </authorList>
    </citation>
    <scope>NUCLEOTIDE SEQUENCE [LARGE SCALE GENOMIC DNA]</scope>
    <source>
        <strain evidence="2">TISTR 932</strain>
    </source>
</reference>
<dbReference type="RefSeq" id="WP_379979505.1">
    <property type="nucleotide sequence ID" value="NZ_JBHUMO010000012.1"/>
</dbReference>
<dbReference type="InterPro" id="IPR045441">
    <property type="entry name" value="DUF6506"/>
</dbReference>
<dbReference type="Pfam" id="PF20116">
    <property type="entry name" value="DUF6506"/>
    <property type="match status" value="1"/>
</dbReference>
<evidence type="ECO:0000313" key="2">
    <source>
        <dbReference type="Proteomes" id="UP001597427"/>
    </source>
</evidence>
<sequence>MALEAAFIFLAPEADYQKDRSTIHTPQVNLTTVGVKDYVDAVKAATELEKEGIKAIELCGGFGVEGTAMIKRVLSKDVAVGVVRFDIHPGLDNKSGDDLFAL</sequence>
<accession>A0ABW5TH39</accession>
<dbReference type="Proteomes" id="UP001597427">
    <property type="component" value="Unassembled WGS sequence"/>
</dbReference>
<protein>
    <submittedName>
        <fullName evidence="1">DUF6506 family protein</fullName>
    </submittedName>
</protein>
<keyword evidence="2" id="KW-1185">Reference proteome</keyword>
<evidence type="ECO:0000313" key="1">
    <source>
        <dbReference type="EMBL" id="MFD2728267.1"/>
    </source>
</evidence>
<gene>
    <name evidence="1" type="ORF">ACFSR0_02300</name>
</gene>
<organism evidence="1 2">
    <name type="scientific">Enterococcus camelliae</name>
    <dbReference type="NCBI Taxonomy" id="453959"/>
    <lineage>
        <taxon>Bacteria</taxon>
        <taxon>Bacillati</taxon>
        <taxon>Bacillota</taxon>
        <taxon>Bacilli</taxon>
        <taxon>Lactobacillales</taxon>
        <taxon>Enterococcaceae</taxon>
        <taxon>Enterococcus</taxon>
    </lineage>
</organism>
<proteinExistence type="predicted"/>